<dbReference type="PANTHER" id="PTHR45947:SF3">
    <property type="entry name" value="SULFOQUINOVOSYL TRANSFERASE SQD2"/>
    <property type="match status" value="1"/>
</dbReference>
<organism evidence="3 4">
    <name type="scientific">Bacteroides caccae</name>
    <dbReference type="NCBI Taxonomy" id="47678"/>
    <lineage>
        <taxon>Bacteria</taxon>
        <taxon>Pseudomonadati</taxon>
        <taxon>Bacteroidota</taxon>
        <taxon>Bacteroidia</taxon>
        <taxon>Bacteroidales</taxon>
        <taxon>Bacteroidaceae</taxon>
        <taxon>Bacteroides</taxon>
    </lineage>
</organism>
<gene>
    <name evidence="3" type="ORF">F2Y39_16410</name>
</gene>
<dbReference type="Pfam" id="PF13579">
    <property type="entry name" value="Glyco_trans_4_4"/>
    <property type="match status" value="1"/>
</dbReference>
<feature type="domain" description="Glycosyl transferase family 1" evidence="1">
    <location>
        <begin position="221"/>
        <end position="388"/>
    </location>
</feature>
<accession>A0A6H9Q6P0</accession>
<dbReference type="InterPro" id="IPR050194">
    <property type="entry name" value="Glycosyltransferase_grp1"/>
</dbReference>
<dbReference type="PANTHER" id="PTHR45947">
    <property type="entry name" value="SULFOQUINOVOSYL TRANSFERASE SQD2"/>
    <property type="match status" value="1"/>
</dbReference>
<reference evidence="3 4" key="1">
    <citation type="journal article" date="2019" name="Nat. Med.">
        <title>A library of human gut bacterial isolates paired with longitudinal multiomics data enables mechanistic microbiome research.</title>
        <authorList>
            <person name="Poyet M."/>
            <person name="Groussin M."/>
            <person name="Gibbons S.M."/>
            <person name="Avila-Pacheco J."/>
            <person name="Jiang X."/>
            <person name="Kearney S.M."/>
            <person name="Perrotta A.R."/>
            <person name="Berdy B."/>
            <person name="Zhao S."/>
            <person name="Lieberman T.D."/>
            <person name="Swanson P.K."/>
            <person name="Smith M."/>
            <person name="Roesemann S."/>
            <person name="Alexander J.E."/>
            <person name="Rich S.A."/>
            <person name="Livny J."/>
            <person name="Vlamakis H."/>
            <person name="Clish C."/>
            <person name="Bullock K."/>
            <person name="Deik A."/>
            <person name="Scott J."/>
            <person name="Pierce K.A."/>
            <person name="Xavier R.J."/>
            <person name="Alm E.J."/>
        </authorList>
    </citation>
    <scope>NUCLEOTIDE SEQUENCE [LARGE SCALE GENOMIC DNA]</scope>
    <source>
        <strain evidence="3 4">BIOML-A25</strain>
    </source>
</reference>
<sequence length="416" mass="46964">MKVLLLPSYFLPEGISSPYISWNRNQAFVEEGWDVVVYTPVPCRGISDDVRKEYKHKKLEMMLDGKMTVHRFSLIPEKKNPLLRAFRYFVQNIKQFDRGVFFKDARSCDVMLIASTPPTQGAMAALIKKCTGRPFVYNLQDIFPDSLVGAGFSNEGSILWKIGRVIENFTYKNADKIVVISEAFKQNIMAKGVPENKIEVVYNWVDQKAVVPVAKEYNPLFEELGINKEKFHVVYAGNLGNAQNIDVIIDSAREMVGDKEVEFLIFGTGGLKEQFVEKVKNYGINNVKFFPLQPMERVSQVYGLGDACVVSCKPGLGGAAMPSKMLSIMSAGRAVVASFDEGELTYILNHYNCGRYAPAGDMQAFVKLIREMVADRKACEEMGRNARQLILNQFTREYGTSRYVDIIRKVIENSRS</sequence>
<protein>
    <submittedName>
        <fullName evidence="3">Glycosyltransferase family 4 protein</fullName>
    </submittedName>
</protein>
<evidence type="ECO:0000313" key="3">
    <source>
        <dbReference type="EMBL" id="KAA5474174.1"/>
    </source>
</evidence>
<dbReference type="InterPro" id="IPR001296">
    <property type="entry name" value="Glyco_trans_1"/>
</dbReference>
<name>A0A6H9Q6P0_9BACE</name>
<dbReference type="GO" id="GO:0016758">
    <property type="term" value="F:hexosyltransferase activity"/>
    <property type="evidence" value="ECO:0007669"/>
    <property type="project" value="TreeGrafter"/>
</dbReference>
<dbReference type="SUPFAM" id="SSF53756">
    <property type="entry name" value="UDP-Glycosyltransferase/glycogen phosphorylase"/>
    <property type="match status" value="1"/>
</dbReference>
<dbReference type="Pfam" id="PF00534">
    <property type="entry name" value="Glycos_transf_1"/>
    <property type="match status" value="1"/>
</dbReference>
<dbReference type="RefSeq" id="WP_130057016.1">
    <property type="nucleotide sequence ID" value="NZ_VVYI01000004.1"/>
</dbReference>
<dbReference type="CDD" id="cd03794">
    <property type="entry name" value="GT4_WbuB-like"/>
    <property type="match status" value="1"/>
</dbReference>
<comment type="caution">
    <text evidence="3">The sequence shown here is derived from an EMBL/GenBank/DDBJ whole genome shotgun (WGS) entry which is preliminary data.</text>
</comment>
<evidence type="ECO:0000259" key="1">
    <source>
        <dbReference type="Pfam" id="PF00534"/>
    </source>
</evidence>
<keyword evidence="3" id="KW-0808">Transferase</keyword>
<dbReference type="Proteomes" id="UP000427825">
    <property type="component" value="Unassembled WGS sequence"/>
</dbReference>
<evidence type="ECO:0000313" key="4">
    <source>
        <dbReference type="Proteomes" id="UP000427825"/>
    </source>
</evidence>
<dbReference type="Gene3D" id="3.40.50.2000">
    <property type="entry name" value="Glycogen Phosphorylase B"/>
    <property type="match status" value="2"/>
</dbReference>
<dbReference type="InterPro" id="IPR028098">
    <property type="entry name" value="Glyco_trans_4-like_N"/>
</dbReference>
<dbReference type="AlphaFoldDB" id="A0A6H9Q6P0"/>
<evidence type="ECO:0000259" key="2">
    <source>
        <dbReference type="Pfam" id="PF13579"/>
    </source>
</evidence>
<feature type="domain" description="Glycosyltransferase subfamily 4-like N-terminal" evidence="2">
    <location>
        <begin position="27"/>
        <end position="204"/>
    </location>
</feature>
<proteinExistence type="predicted"/>
<dbReference type="EMBL" id="VVYJ01000010">
    <property type="protein sequence ID" value="KAA5474174.1"/>
    <property type="molecule type" value="Genomic_DNA"/>
</dbReference>